<evidence type="ECO:0000313" key="2">
    <source>
        <dbReference type="EMBL" id="PGH04333.1"/>
    </source>
</evidence>
<name>A0A2B7X6D9_9EURO</name>
<reference evidence="2 3" key="1">
    <citation type="submission" date="2017-10" db="EMBL/GenBank/DDBJ databases">
        <title>Comparative genomics in systemic dimorphic fungi from Ajellomycetaceae.</title>
        <authorList>
            <person name="Munoz J.F."/>
            <person name="Mcewen J.G."/>
            <person name="Clay O.K."/>
            <person name="Cuomo C.A."/>
        </authorList>
    </citation>
    <scope>NUCLEOTIDE SEQUENCE [LARGE SCALE GENOMIC DNA]</scope>
    <source>
        <strain evidence="2 3">UAMH5409</strain>
    </source>
</reference>
<gene>
    <name evidence="2" type="ORF">AJ79_07113</name>
</gene>
<feature type="compositionally biased region" description="Basic and acidic residues" evidence="1">
    <location>
        <begin position="15"/>
        <end position="24"/>
    </location>
</feature>
<comment type="caution">
    <text evidence="2">The sequence shown here is derived from an EMBL/GenBank/DDBJ whole genome shotgun (WGS) entry which is preliminary data.</text>
</comment>
<keyword evidence="3" id="KW-1185">Reference proteome</keyword>
<dbReference type="Proteomes" id="UP000223968">
    <property type="component" value="Unassembled WGS sequence"/>
</dbReference>
<sequence>MAQLFRKNIPATSEANERQHMSRSDEEIIEEIDRRLLYRYGWPKTMPILPVQTSSVPSQLDPITPQVRTKIQDILDAQRRQGMGLSPTFPISPDKSINVLHRGPGPNKEKYPVTLVMTTHDAISEHWWANVIPALREACDLRLPVEILQAESLFAMNDNKAPGRRLTMQDFGSNVSLGASCCIQGASNSTPLGGLFKVQFPGKTSATLAGLTNHHVIRTAALDKEVGLTSPLPPDHRIANECRIVINSPSDADTASCIELIVEQTNTG</sequence>
<accession>A0A2B7X6D9</accession>
<evidence type="ECO:0000313" key="3">
    <source>
        <dbReference type="Proteomes" id="UP000223968"/>
    </source>
</evidence>
<protein>
    <submittedName>
        <fullName evidence="2">Uncharacterized protein</fullName>
    </submittedName>
</protein>
<dbReference type="AlphaFoldDB" id="A0A2B7X6D9"/>
<proteinExistence type="predicted"/>
<dbReference type="OrthoDB" id="5424209at2759"/>
<evidence type="ECO:0000256" key="1">
    <source>
        <dbReference type="SAM" id="MobiDB-lite"/>
    </source>
</evidence>
<organism evidence="2 3">
    <name type="scientific">Helicocarpus griseus UAMH5409</name>
    <dbReference type="NCBI Taxonomy" id="1447875"/>
    <lineage>
        <taxon>Eukaryota</taxon>
        <taxon>Fungi</taxon>
        <taxon>Dikarya</taxon>
        <taxon>Ascomycota</taxon>
        <taxon>Pezizomycotina</taxon>
        <taxon>Eurotiomycetes</taxon>
        <taxon>Eurotiomycetidae</taxon>
        <taxon>Onygenales</taxon>
        <taxon>Ajellomycetaceae</taxon>
        <taxon>Helicocarpus</taxon>
    </lineage>
</organism>
<feature type="region of interest" description="Disordered" evidence="1">
    <location>
        <begin position="1"/>
        <end position="24"/>
    </location>
</feature>
<dbReference type="EMBL" id="PDNB01000137">
    <property type="protein sequence ID" value="PGH04333.1"/>
    <property type="molecule type" value="Genomic_DNA"/>
</dbReference>
<dbReference type="STRING" id="1447875.A0A2B7X6D9"/>